<keyword evidence="5" id="KW-1015">Disulfide bond</keyword>
<gene>
    <name evidence="10" type="primary">trxB</name>
    <name evidence="10" type="ORF">GT409_06040</name>
</gene>
<dbReference type="InterPro" id="IPR036188">
    <property type="entry name" value="FAD/NAD-bd_sf"/>
</dbReference>
<evidence type="ECO:0000256" key="5">
    <source>
        <dbReference type="ARBA" id="ARBA00023157"/>
    </source>
</evidence>
<reference evidence="10 11" key="1">
    <citation type="submission" date="2020-01" db="EMBL/GenBank/DDBJ databases">
        <title>Ponticoccus aerotolerans gen. nov., sp. nov., an anaerobic bacterium and proposal of Ponticoccusceae fam. nov., Ponticoccusles ord. nov. and Ponticoccuse classis nov. in the phylum Kiritimatiellaeota.</title>
        <authorList>
            <person name="Zhou L.Y."/>
            <person name="Du Z.J."/>
        </authorList>
    </citation>
    <scope>NUCLEOTIDE SEQUENCE [LARGE SCALE GENOMIC DNA]</scope>
    <source>
        <strain evidence="10 11">S-5007</strain>
    </source>
</reference>
<dbReference type="Gene3D" id="3.50.50.60">
    <property type="entry name" value="FAD/NAD(P)-binding domain"/>
    <property type="match status" value="2"/>
</dbReference>
<evidence type="ECO:0000256" key="7">
    <source>
        <dbReference type="RuleBase" id="RU003880"/>
    </source>
</evidence>
<sequence>MEKTIIIGTGPAGYTAAIYTARANLEPVVIEGFEPGGQLTQTTDIENFPGFPEGVDGNTLMMQMRQQAERFGAKFISGEVVEADFSKDRKTVRLSGGEELEAQTVIIATGASARYLGIESEQKLIGRGVSGCATCDGAFYRDVPIAVVGGGDTALEEALFLTRFASKVTILHRRDEFRASKIMADRALAHEKIEVLWDSVVEEVMDVEKNEVTGLKIRNVKTDEISELPVHGLFVAIGHKPNTDAFKGQLEMNEQGYLIAEGVKTKTEGVYAAGDVADAVYRQAVTAAGTGCAAALEAERYLGNME</sequence>
<evidence type="ECO:0000256" key="3">
    <source>
        <dbReference type="ARBA" id="ARBA00022827"/>
    </source>
</evidence>
<evidence type="ECO:0000256" key="2">
    <source>
        <dbReference type="ARBA" id="ARBA00022630"/>
    </source>
</evidence>
<dbReference type="InterPro" id="IPR008255">
    <property type="entry name" value="Pyr_nucl-diS_OxRdtase_2_AS"/>
</dbReference>
<keyword evidence="8" id="KW-0521">NADP</keyword>
<dbReference type="PRINTS" id="PR00368">
    <property type="entry name" value="FADPNR"/>
</dbReference>
<dbReference type="Pfam" id="PF07992">
    <property type="entry name" value="Pyr_redox_2"/>
    <property type="match status" value="1"/>
</dbReference>
<dbReference type="GO" id="GO:0019430">
    <property type="term" value="P:removal of superoxide radicals"/>
    <property type="evidence" value="ECO:0007669"/>
    <property type="project" value="UniProtKB-UniRule"/>
</dbReference>
<dbReference type="NCBIfam" id="TIGR01292">
    <property type="entry name" value="TRX_reduct"/>
    <property type="match status" value="1"/>
</dbReference>
<evidence type="ECO:0000256" key="1">
    <source>
        <dbReference type="ARBA" id="ARBA00009333"/>
    </source>
</evidence>
<evidence type="ECO:0000256" key="6">
    <source>
        <dbReference type="ARBA" id="ARBA00023284"/>
    </source>
</evidence>
<evidence type="ECO:0000313" key="11">
    <source>
        <dbReference type="Proteomes" id="UP000464954"/>
    </source>
</evidence>
<dbReference type="SUPFAM" id="SSF51905">
    <property type="entry name" value="FAD/NAD(P)-binding domain"/>
    <property type="match status" value="1"/>
</dbReference>
<comment type="similarity">
    <text evidence="1 7">Belongs to the class-II pyridine nucleotide-disulfide oxidoreductase family.</text>
</comment>
<dbReference type="RefSeq" id="WP_160627923.1">
    <property type="nucleotide sequence ID" value="NZ_CP047593.1"/>
</dbReference>
<keyword evidence="2 7" id="KW-0285">Flavoprotein</keyword>
<evidence type="ECO:0000256" key="8">
    <source>
        <dbReference type="RuleBase" id="RU003881"/>
    </source>
</evidence>
<accession>A0A6P1M4P1</accession>
<dbReference type="AlphaFoldDB" id="A0A6P1M4P1"/>
<dbReference type="PANTHER" id="PTHR48105">
    <property type="entry name" value="THIOREDOXIN REDUCTASE 1-RELATED-RELATED"/>
    <property type="match status" value="1"/>
</dbReference>
<proteinExistence type="inferred from homology"/>
<dbReference type="GO" id="GO:0004791">
    <property type="term" value="F:thioredoxin-disulfide reductase (NADPH) activity"/>
    <property type="evidence" value="ECO:0007669"/>
    <property type="project" value="UniProtKB-UniRule"/>
</dbReference>
<name>A0A6P1M4P1_9BACT</name>
<comment type="cofactor">
    <cofactor evidence="8">
        <name>FAD</name>
        <dbReference type="ChEBI" id="CHEBI:57692"/>
    </cofactor>
    <text evidence="8">Binds 1 FAD per subunit.</text>
</comment>
<dbReference type="PRINTS" id="PR00469">
    <property type="entry name" value="PNDRDTASEII"/>
</dbReference>
<dbReference type="PROSITE" id="PS00573">
    <property type="entry name" value="PYRIDINE_REDOX_2"/>
    <property type="match status" value="1"/>
</dbReference>
<dbReference type="KEGG" id="taer:GT409_06040"/>
<feature type="domain" description="FAD/NAD(P)-binding" evidence="9">
    <location>
        <begin position="3"/>
        <end position="291"/>
    </location>
</feature>
<evidence type="ECO:0000259" key="9">
    <source>
        <dbReference type="Pfam" id="PF07992"/>
    </source>
</evidence>
<organism evidence="10 11">
    <name type="scientific">Tichowtungia aerotolerans</name>
    <dbReference type="NCBI Taxonomy" id="2697043"/>
    <lineage>
        <taxon>Bacteria</taxon>
        <taxon>Pseudomonadati</taxon>
        <taxon>Kiritimatiellota</taxon>
        <taxon>Tichowtungiia</taxon>
        <taxon>Tichowtungiales</taxon>
        <taxon>Tichowtungiaceae</taxon>
        <taxon>Tichowtungia</taxon>
    </lineage>
</organism>
<comment type="subunit">
    <text evidence="7">Homodimer.</text>
</comment>
<evidence type="ECO:0000256" key="4">
    <source>
        <dbReference type="ARBA" id="ARBA00023002"/>
    </source>
</evidence>
<evidence type="ECO:0000313" key="10">
    <source>
        <dbReference type="EMBL" id="QHI69022.1"/>
    </source>
</evidence>
<keyword evidence="6 7" id="KW-0676">Redox-active center</keyword>
<dbReference type="InterPro" id="IPR050097">
    <property type="entry name" value="Ferredoxin-NADP_redctase_2"/>
</dbReference>
<dbReference type="InterPro" id="IPR005982">
    <property type="entry name" value="Thioredox_Rdtase"/>
</dbReference>
<dbReference type="EC" id="1.8.1.9" evidence="7"/>
<dbReference type="InterPro" id="IPR023753">
    <property type="entry name" value="FAD/NAD-binding_dom"/>
</dbReference>
<keyword evidence="11" id="KW-1185">Reference proteome</keyword>
<dbReference type="GO" id="GO:0005737">
    <property type="term" value="C:cytoplasm"/>
    <property type="evidence" value="ECO:0007669"/>
    <property type="project" value="InterPro"/>
</dbReference>
<comment type="catalytic activity">
    <reaction evidence="7">
        <text>[thioredoxin]-dithiol + NADP(+) = [thioredoxin]-disulfide + NADPH + H(+)</text>
        <dbReference type="Rhea" id="RHEA:20345"/>
        <dbReference type="Rhea" id="RHEA-COMP:10698"/>
        <dbReference type="Rhea" id="RHEA-COMP:10700"/>
        <dbReference type="ChEBI" id="CHEBI:15378"/>
        <dbReference type="ChEBI" id="CHEBI:29950"/>
        <dbReference type="ChEBI" id="CHEBI:50058"/>
        <dbReference type="ChEBI" id="CHEBI:57783"/>
        <dbReference type="ChEBI" id="CHEBI:58349"/>
        <dbReference type="EC" id="1.8.1.9"/>
    </reaction>
</comment>
<dbReference type="EMBL" id="CP047593">
    <property type="protein sequence ID" value="QHI69022.1"/>
    <property type="molecule type" value="Genomic_DNA"/>
</dbReference>
<keyword evidence="3 7" id="KW-0274">FAD</keyword>
<protein>
    <recommendedName>
        <fullName evidence="7">Thioredoxin reductase</fullName>
        <ecNumber evidence="7">1.8.1.9</ecNumber>
    </recommendedName>
</protein>
<dbReference type="Proteomes" id="UP000464954">
    <property type="component" value="Chromosome"/>
</dbReference>
<keyword evidence="4 7" id="KW-0560">Oxidoreductase</keyword>